<dbReference type="InterPro" id="IPR018758">
    <property type="entry name" value="FtrD-like"/>
</dbReference>
<protein>
    <submittedName>
        <fullName evidence="3">DUF2318 domain-containing protein</fullName>
    </submittedName>
</protein>
<name>A0ABS5SER0_9BACT</name>
<dbReference type="Pfam" id="PF10080">
    <property type="entry name" value="FtrD-like"/>
    <property type="match status" value="1"/>
</dbReference>
<comment type="caution">
    <text evidence="3">The sequence shown here is derived from an EMBL/GenBank/DDBJ whole genome shotgun (WGS) entry which is preliminary data.</text>
</comment>
<feature type="transmembrane region" description="Helical" evidence="1">
    <location>
        <begin position="282"/>
        <end position="299"/>
    </location>
</feature>
<feature type="transmembrane region" description="Helical" evidence="1">
    <location>
        <begin position="31"/>
        <end position="53"/>
    </location>
</feature>
<evidence type="ECO:0000256" key="1">
    <source>
        <dbReference type="SAM" id="Phobius"/>
    </source>
</evidence>
<keyword evidence="1" id="KW-0812">Transmembrane</keyword>
<keyword evidence="4" id="KW-1185">Reference proteome</keyword>
<evidence type="ECO:0000259" key="2">
    <source>
        <dbReference type="Pfam" id="PF10080"/>
    </source>
</evidence>
<dbReference type="EMBL" id="JAHCVK010000005">
    <property type="protein sequence ID" value="MBT0653833.1"/>
    <property type="molecule type" value="Genomic_DNA"/>
</dbReference>
<evidence type="ECO:0000313" key="4">
    <source>
        <dbReference type="Proteomes" id="UP000756860"/>
    </source>
</evidence>
<feature type="transmembrane region" description="Helical" evidence="1">
    <location>
        <begin position="232"/>
        <end position="254"/>
    </location>
</feature>
<dbReference type="Proteomes" id="UP000756860">
    <property type="component" value="Unassembled WGS sequence"/>
</dbReference>
<feature type="transmembrane region" description="Helical" evidence="1">
    <location>
        <begin position="131"/>
        <end position="150"/>
    </location>
</feature>
<dbReference type="RefSeq" id="WP_214175832.1">
    <property type="nucleotide sequence ID" value="NZ_JAHCVK010000005.1"/>
</dbReference>
<feature type="transmembrane region" description="Helical" evidence="1">
    <location>
        <begin position="6"/>
        <end position="24"/>
    </location>
</feature>
<keyword evidence="1" id="KW-0472">Membrane</keyword>
<sequence length="445" mass="47201">MAAVKLIPQLLSWAVIVLVLLRGFPARRPIVTAACLSGFLVGVAGAVVLFRSFPETIPFGVVKSALGTGFLLFWGISVVALYRSTGRRVATSGGARFVTTSSGAGAGALLAGIIAGAVCACRLPGPDGNLPALLTLVLGAGILTLFALAVEKMLPASLTVSPSGVLTAVVALLLFSSSSILRLDLFSPLSMKVMKGVHDFVHQFMESVLIPDHLFVRSEVWGYIGLLFGKEVGFWGGMVIWFTPAILIALAISFERLPSVAHIRQGAQRRKLVAAAIKARRYRLVIPVLSVAIFAAGAYQSRFPSVEYWDPKPVPVSANQEGEIFIPKKGEIDLEDGKLHKYLFKQGGQEARFFVLMTPGGQLTVVLDACSICKPDGYGQAEGTVICYYCVTLIPLETVGKPGGCNPVPIPFAERADGVAIDGKTLINSWSSTVSATARVKEGGK</sequence>
<evidence type="ECO:0000313" key="3">
    <source>
        <dbReference type="EMBL" id="MBT0653833.1"/>
    </source>
</evidence>
<keyword evidence="1" id="KW-1133">Transmembrane helix</keyword>
<feature type="transmembrane region" description="Helical" evidence="1">
    <location>
        <begin position="162"/>
        <end position="181"/>
    </location>
</feature>
<feature type="transmembrane region" description="Helical" evidence="1">
    <location>
        <begin position="103"/>
        <end position="125"/>
    </location>
</feature>
<reference evidence="3 4" key="1">
    <citation type="submission" date="2021-05" db="EMBL/GenBank/DDBJ databases">
        <title>The draft genome of Geobacter luticola JCM 17780.</title>
        <authorList>
            <person name="Xu Z."/>
            <person name="Masuda Y."/>
            <person name="Itoh H."/>
            <person name="Senoo K."/>
        </authorList>
    </citation>
    <scope>NUCLEOTIDE SEQUENCE [LARGE SCALE GENOMIC DNA]</scope>
    <source>
        <strain evidence="3 4">JCM 17780</strain>
    </source>
</reference>
<gene>
    <name evidence="3" type="ORF">KI810_12255</name>
</gene>
<accession>A0ABS5SER0</accession>
<organism evidence="3 4">
    <name type="scientific">Geomobilimonas luticola</name>
    <dbReference type="NCBI Taxonomy" id="1114878"/>
    <lineage>
        <taxon>Bacteria</taxon>
        <taxon>Pseudomonadati</taxon>
        <taxon>Thermodesulfobacteriota</taxon>
        <taxon>Desulfuromonadia</taxon>
        <taxon>Geobacterales</taxon>
        <taxon>Geobacteraceae</taxon>
        <taxon>Geomobilimonas</taxon>
    </lineage>
</organism>
<feature type="transmembrane region" description="Helical" evidence="1">
    <location>
        <begin position="65"/>
        <end position="82"/>
    </location>
</feature>
<feature type="domain" description="Membrane iron-sulfur containing protein FtrD-like" evidence="2">
    <location>
        <begin position="334"/>
        <end position="427"/>
    </location>
</feature>
<proteinExistence type="predicted"/>